<feature type="region of interest" description="Disordered" evidence="1">
    <location>
        <begin position="37"/>
        <end position="87"/>
    </location>
</feature>
<dbReference type="AlphaFoldDB" id="Q6Z716"/>
<protein>
    <submittedName>
        <fullName evidence="2">Uncharacterized protein</fullName>
    </submittedName>
</protein>
<gene>
    <name evidence="2" type="primary">P0575F10.16</name>
</gene>
<organism evidence="2 3">
    <name type="scientific">Oryza sativa subsp. japonica</name>
    <name type="common">Rice</name>
    <dbReference type="NCBI Taxonomy" id="39947"/>
    <lineage>
        <taxon>Eukaryota</taxon>
        <taxon>Viridiplantae</taxon>
        <taxon>Streptophyta</taxon>
        <taxon>Embryophyta</taxon>
        <taxon>Tracheophyta</taxon>
        <taxon>Spermatophyta</taxon>
        <taxon>Magnoliopsida</taxon>
        <taxon>Liliopsida</taxon>
        <taxon>Poales</taxon>
        <taxon>Poaceae</taxon>
        <taxon>BOP clade</taxon>
        <taxon>Oryzoideae</taxon>
        <taxon>Oryzeae</taxon>
        <taxon>Oryzinae</taxon>
        <taxon>Oryza</taxon>
        <taxon>Oryza sativa</taxon>
    </lineage>
</organism>
<evidence type="ECO:0000313" key="2">
    <source>
        <dbReference type="EMBL" id="BAD07955.1"/>
    </source>
</evidence>
<dbReference type="EMBL" id="AP004885">
    <property type="protein sequence ID" value="BAD07955.1"/>
    <property type="molecule type" value="Genomic_DNA"/>
</dbReference>
<dbReference type="Proteomes" id="UP000000763">
    <property type="component" value="Chromosome 2"/>
</dbReference>
<name>Q6Z716_ORYSJ</name>
<proteinExistence type="predicted"/>
<reference evidence="3" key="1">
    <citation type="journal article" date="2005" name="Nature">
        <title>The map-based sequence of the rice genome.</title>
        <authorList>
            <consortium name="International rice genome sequencing project (IRGSP)"/>
            <person name="Matsumoto T."/>
            <person name="Wu J."/>
            <person name="Kanamori H."/>
            <person name="Katayose Y."/>
            <person name="Fujisawa M."/>
            <person name="Namiki N."/>
            <person name="Mizuno H."/>
            <person name="Yamamoto K."/>
            <person name="Antonio B.A."/>
            <person name="Baba T."/>
            <person name="Sakata K."/>
            <person name="Nagamura Y."/>
            <person name="Aoki H."/>
            <person name="Arikawa K."/>
            <person name="Arita K."/>
            <person name="Bito T."/>
            <person name="Chiden Y."/>
            <person name="Fujitsuka N."/>
            <person name="Fukunaka R."/>
            <person name="Hamada M."/>
            <person name="Harada C."/>
            <person name="Hayashi A."/>
            <person name="Hijishita S."/>
            <person name="Honda M."/>
            <person name="Hosokawa S."/>
            <person name="Ichikawa Y."/>
            <person name="Idonuma A."/>
            <person name="Iijima M."/>
            <person name="Ikeda M."/>
            <person name="Ikeno M."/>
            <person name="Ito K."/>
            <person name="Ito S."/>
            <person name="Ito T."/>
            <person name="Ito Y."/>
            <person name="Ito Y."/>
            <person name="Iwabuchi A."/>
            <person name="Kamiya K."/>
            <person name="Karasawa W."/>
            <person name="Kurita K."/>
            <person name="Katagiri S."/>
            <person name="Kikuta A."/>
            <person name="Kobayashi H."/>
            <person name="Kobayashi N."/>
            <person name="Machita K."/>
            <person name="Maehara T."/>
            <person name="Masukawa M."/>
            <person name="Mizubayashi T."/>
            <person name="Mukai Y."/>
            <person name="Nagasaki H."/>
            <person name="Nagata Y."/>
            <person name="Naito S."/>
            <person name="Nakashima M."/>
            <person name="Nakama Y."/>
            <person name="Nakamichi Y."/>
            <person name="Nakamura M."/>
            <person name="Meguro A."/>
            <person name="Negishi M."/>
            <person name="Ohta I."/>
            <person name="Ohta T."/>
            <person name="Okamoto M."/>
            <person name="Ono N."/>
            <person name="Saji S."/>
            <person name="Sakaguchi M."/>
            <person name="Sakai K."/>
            <person name="Shibata M."/>
            <person name="Shimokawa T."/>
            <person name="Song J."/>
            <person name="Takazaki Y."/>
            <person name="Terasawa K."/>
            <person name="Tsugane M."/>
            <person name="Tsuji K."/>
            <person name="Ueda S."/>
            <person name="Waki K."/>
            <person name="Yamagata H."/>
            <person name="Yamamoto M."/>
            <person name="Yamamoto S."/>
            <person name="Yamane H."/>
            <person name="Yoshiki S."/>
            <person name="Yoshihara R."/>
            <person name="Yukawa K."/>
            <person name="Zhong H."/>
            <person name="Yano M."/>
            <person name="Yuan Q."/>
            <person name="Ouyang S."/>
            <person name="Liu J."/>
            <person name="Jones K.M."/>
            <person name="Gansberger K."/>
            <person name="Moffat K."/>
            <person name="Hill J."/>
            <person name="Bera J."/>
            <person name="Fadrosh D."/>
            <person name="Jin S."/>
            <person name="Johri S."/>
            <person name="Kim M."/>
            <person name="Overton L."/>
            <person name="Reardon M."/>
            <person name="Tsitrin T."/>
            <person name="Vuong H."/>
            <person name="Weaver B."/>
            <person name="Ciecko A."/>
            <person name="Tallon L."/>
            <person name="Jackson J."/>
            <person name="Pai G."/>
            <person name="Aken S.V."/>
            <person name="Utterback T."/>
            <person name="Reidmuller S."/>
            <person name="Feldblyum T."/>
            <person name="Hsiao J."/>
            <person name="Zismann V."/>
            <person name="Iobst S."/>
            <person name="de Vazeille A.R."/>
            <person name="Buell C.R."/>
            <person name="Ying K."/>
            <person name="Li Y."/>
            <person name="Lu T."/>
            <person name="Huang Y."/>
            <person name="Zhao Q."/>
            <person name="Feng Q."/>
            <person name="Zhang L."/>
            <person name="Zhu J."/>
            <person name="Weng Q."/>
            <person name="Mu J."/>
            <person name="Lu Y."/>
            <person name="Fan D."/>
            <person name="Liu Y."/>
            <person name="Guan J."/>
            <person name="Zhang Y."/>
            <person name="Yu S."/>
            <person name="Liu X."/>
            <person name="Zhang Y."/>
            <person name="Hong G."/>
            <person name="Han B."/>
            <person name="Choisne N."/>
            <person name="Demange N."/>
            <person name="Orjeda G."/>
            <person name="Samain S."/>
            <person name="Cattolico L."/>
            <person name="Pelletier E."/>
            <person name="Couloux A."/>
            <person name="Segurens B."/>
            <person name="Wincker P."/>
            <person name="D'Hont A."/>
            <person name="Scarpelli C."/>
            <person name="Weissenbach J."/>
            <person name="Salanoubat M."/>
            <person name="Quetier F."/>
            <person name="Yu Y."/>
            <person name="Kim H.R."/>
            <person name="Rambo T."/>
            <person name="Currie J."/>
            <person name="Collura K."/>
            <person name="Luo M."/>
            <person name="Yang T."/>
            <person name="Ammiraju J.S.S."/>
            <person name="Engler F."/>
            <person name="Soderlund C."/>
            <person name="Wing R.A."/>
            <person name="Palmer L.E."/>
            <person name="de la Bastide M."/>
            <person name="Spiegel L."/>
            <person name="Nascimento L."/>
            <person name="Zutavern T."/>
            <person name="O'Shaughnessy A."/>
            <person name="Dike S."/>
            <person name="Dedhia N."/>
            <person name="Preston R."/>
            <person name="Balija V."/>
            <person name="McCombie W.R."/>
            <person name="Chow T."/>
            <person name="Chen H."/>
            <person name="Chung M."/>
            <person name="Chen C."/>
            <person name="Shaw J."/>
            <person name="Wu H."/>
            <person name="Hsiao K."/>
            <person name="Chao Y."/>
            <person name="Chu M."/>
            <person name="Cheng C."/>
            <person name="Hour A."/>
            <person name="Lee P."/>
            <person name="Lin S."/>
            <person name="Lin Y."/>
            <person name="Liou J."/>
            <person name="Liu S."/>
            <person name="Hsing Y."/>
            <person name="Raghuvanshi S."/>
            <person name="Mohanty A."/>
            <person name="Bharti A.K."/>
            <person name="Gaur A."/>
            <person name="Gupta V."/>
            <person name="Kumar D."/>
            <person name="Ravi V."/>
            <person name="Vij S."/>
            <person name="Kapur A."/>
            <person name="Khurana P."/>
            <person name="Khurana P."/>
            <person name="Khurana J.P."/>
            <person name="Tyagi A.K."/>
            <person name="Gaikwad K."/>
            <person name="Singh A."/>
            <person name="Dalal V."/>
            <person name="Srivastava S."/>
            <person name="Dixit A."/>
            <person name="Pal A.K."/>
            <person name="Ghazi I.A."/>
            <person name="Yadav M."/>
            <person name="Pandit A."/>
            <person name="Bhargava A."/>
            <person name="Sureshbabu K."/>
            <person name="Batra K."/>
            <person name="Sharma T.R."/>
            <person name="Mohapatra T."/>
            <person name="Singh N.K."/>
            <person name="Messing J."/>
            <person name="Nelson A.B."/>
            <person name="Fuks G."/>
            <person name="Kavchok S."/>
            <person name="Keizer G."/>
            <person name="Linton E."/>
            <person name="Llaca V."/>
            <person name="Song R."/>
            <person name="Tanyolac B."/>
            <person name="Young S."/>
            <person name="Ho-Il K."/>
            <person name="Hahn J.H."/>
            <person name="Sangsakoo G."/>
            <person name="Vanavichit A."/>
            <person name="de Mattos Luiz.A.T."/>
            <person name="Zimmer P.D."/>
            <person name="Malone G."/>
            <person name="Dellagostin O."/>
            <person name="de Oliveira A.C."/>
            <person name="Bevan M."/>
            <person name="Bancroft I."/>
            <person name="Minx P."/>
            <person name="Cordum H."/>
            <person name="Wilson R."/>
            <person name="Cheng Z."/>
            <person name="Jin W."/>
            <person name="Jiang J."/>
            <person name="Leong S.A."/>
            <person name="Iwama H."/>
            <person name="Gojobori T."/>
            <person name="Itoh T."/>
            <person name="Niimura Y."/>
            <person name="Fujii Y."/>
            <person name="Habara T."/>
            <person name="Sakai H."/>
            <person name="Sato Y."/>
            <person name="Wilson G."/>
            <person name="Kumar K."/>
            <person name="McCouch S."/>
            <person name="Juretic N."/>
            <person name="Hoen D."/>
            <person name="Wright S."/>
            <person name="Bruskiewich R."/>
            <person name="Bureau T."/>
            <person name="Miyao A."/>
            <person name="Hirochika H."/>
            <person name="Nishikawa T."/>
            <person name="Kadowaki K."/>
            <person name="Sugiura M."/>
            <person name="Burr B."/>
            <person name="Sasaki T."/>
        </authorList>
    </citation>
    <scope>NUCLEOTIDE SEQUENCE [LARGE SCALE GENOMIC DNA]</scope>
    <source>
        <strain evidence="3">cv. Nipponbare</strain>
    </source>
</reference>
<evidence type="ECO:0000256" key="1">
    <source>
        <dbReference type="SAM" id="MobiDB-lite"/>
    </source>
</evidence>
<sequence length="139" mass="15592">MRGSESRVAAAADGLIRFVVRFDASFLVQMDRFDFDAAPRHPHRKNKKETKGKGKSGKPRRGLAAKPWSSRYRTGPNKEEVEVLKSTQPNDAYKRPLEYATNRSIPCLLAVAAVVDEVRNMDVHVKEPIPAPPVIELKL</sequence>
<evidence type="ECO:0000313" key="3">
    <source>
        <dbReference type="Proteomes" id="UP000000763"/>
    </source>
</evidence>
<reference evidence="3" key="2">
    <citation type="journal article" date="2008" name="Nucleic Acids Res.">
        <title>The rice annotation project database (RAP-DB): 2008 update.</title>
        <authorList>
            <consortium name="The rice annotation project (RAP)"/>
        </authorList>
    </citation>
    <scope>GENOME REANNOTATION</scope>
    <source>
        <strain evidence="3">cv. Nipponbare</strain>
    </source>
</reference>
<accession>Q6Z716</accession>
<feature type="compositionally biased region" description="Basic residues" evidence="1">
    <location>
        <begin position="40"/>
        <end position="63"/>
    </location>
</feature>